<evidence type="ECO:0000256" key="1">
    <source>
        <dbReference type="SAM" id="MobiDB-lite"/>
    </source>
</evidence>
<evidence type="ECO:0000313" key="2">
    <source>
        <dbReference type="EMBL" id="KAL1412001.1"/>
    </source>
</evidence>
<keyword evidence="3" id="KW-1185">Reference proteome</keyword>
<gene>
    <name evidence="2" type="ORF">Q8F55_002996</name>
</gene>
<feature type="compositionally biased region" description="Low complexity" evidence="1">
    <location>
        <begin position="35"/>
        <end position="48"/>
    </location>
</feature>
<evidence type="ECO:0008006" key="4">
    <source>
        <dbReference type="Google" id="ProtNLM"/>
    </source>
</evidence>
<comment type="caution">
    <text evidence="2">The sequence shown here is derived from an EMBL/GenBank/DDBJ whole genome shotgun (WGS) entry which is preliminary data.</text>
</comment>
<reference evidence="2 3" key="1">
    <citation type="submission" date="2023-08" db="EMBL/GenBank/DDBJ databases">
        <title>Annotated Genome Sequence of Vanrija albida AlHP1.</title>
        <authorList>
            <person name="Herzog R."/>
        </authorList>
    </citation>
    <scope>NUCLEOTIDE SEQUENCE [LARGE SCALE GENOMIC DNA]</scope>
    <source>
        <strain evidence="2 3">AlHP1</strain>
    </source>
</reference>
<evidence type="ECO:0000313" key="3">
    <source>
        <dbReference type="Proteomes" id="UP001565368"/>
    </source>
</evidence>
<name>A0ABR3QB95_9TREE</name>
<dbReference type="Proteomes" id="UP001565368">
    <property type="component" value="Unassembled WGS sequence"/>
</dbReference>
<feature type="region of interest" description="Disordered" evidence="1">
    <location>
        <begin position="1"/>
        <end position="50"/>
    </location>
</feature>
<organism evidence="2 3">
    <name type="scientific">Vanrija albida</name>
    <dbReference type="NCBI Taxonomy" id="181172"/>
    <lineage>
        <taxon>Eukaryota</taxon>
        <taxon>Fungi</taxon>
        <taxon>Dikarya</taxon>
        <taxon>Basidiomycota</taxon>
        <taxon>Agaricomycotina</taxon>
        <taxon>Tremellomycetes</taxon>
        <taxon>Trichosporonales</taxon>
        <taxon>Trichosporonaceae</taxon>
        <taxon>Vanrija</taxon>
    </lineage>
</organism>
<dbReference type="GeneID" id="95984039"/>
<feature type="compositionally biased region" description="Basic and acidic residues" evidence="1">
    <location>
        <begin position="1"/>
        <end position="10"/>
    </location>
</feature>
<protein>
    <recommendedName>
        <fullName evidence="4">F-box domain-containing protein</fullName>
    </recommendedName>
</protein>
<sequence length="332" mass="37017">MSDTDTHPDDSIPSQPGAARSTLPSPRRAADLNDTRAPATADTPADSDPSADDAHAVWFDYTAFPTIVDNIVASCSDFKTLLSIRACSHKMSILADQALSDHVFIMSSWCGEGDDIATYQAFDMFGLPNLSIRQRFWGNKKKLAKLRIDGLETAEVFEEEEESYEFDSWPKYKYCWATDTVLVVVLSDLASSDEMVDEEAWDDVVRGLAHLFKAAQSSEYPPSSIICVDLEAALLNKYTKFPTSSSVIKTPTLVDLLSPITWNLLTCQEGVCQNSVCDDESHDSPLANIRNLVESNMISWPTREAYKATLTEEEIRIELQPSRMMLQHLERA</sequence>
<dbReference type="RefSeq" id="XP_069211945.1">
    <property type="nucleotide sequence ID" value="XM_069351559.1"/>
</dbReference>
<accession>A0ABR3QB95</accession>
<dbReference type="EMBL" id="JBBXJM010000002">
    <property type="protein sequence ID" value="KAL1412001.1"/>
    <property type="molecule type" value="Genomic_DNA"/>
</dbReference>
<proteinExistence type="predicted"/>